<sequence length="292" mass="32273">MAADELNVTPAAVGQLVRRLEQVIGFELFHRSQSGAARLVLTEAAQAALPELRAGFEHLASGMARLRAAGGRRRKGLTVTVSFAFGDRWLMPRLDGFRRRYPACELLIDMNTNLSDFSKGDIDVGLRYGAGNWQGLSATYITRDSFFPVCSPGLMDGVHPLRSPEDLAHFRLIHDVSLALLPDFRTWRDWFENIGRKAPDTSRGLRVNDSTAAYRLAVDGGGVALGRTTLVTQDLVEGRLVRPFGPTLESPLAYYAVCRPQDFDDPMIAAFRDWLVEEGARSETDGRPPGPR</sequence>
<organism evidence="6 7">
    <name type="scientific">Nitrospirillum amazonense</name>
    <dbReference type="NCBI Taxonomy" id="28077"/>
    <lineage>
        <taxon>Bacteria</taxon>
        <taxon>Pseudomonadati</taxon>
        <taxon>Pseudomonadota</taxon>
        <taxon>Alphaproteobacteria</taxon>
        <taxon>Rhodospirillales</taxon>
        <taxon>Azospirillaceae</taxon>
        <taxon>Nitrospirillum</taxon>
    </lineage>
</organism>
<dbReference type="InterPro" id="IPR005119">
    <property type="entry name" value="LysR_subst-bd"/>
</dbReference>
<dbReference type="Gene3D" id="3.40.190.10">
    <property type="entry name" value="Periplasmic binding protein-like II"/>
    <property type="match status" value="2"/>
</dbReference>
<dbReference type="InterPro" id="IPR036388">
    <property type="entry name" value="WH-like_DNA-bd_sf"/>
</dbReference>
<dbReference type="InterPro" id="IPR000847">
    <property type="entry name" value="LysR_HTH_N"/>
</dbReference>
<dbReference type="InterPro" id="IPR058163">
    <property type="entry name" value="LysR-type_TF_proteobact-type"/>
</dbReference>
<evidence type="ECO:0000256" key="2">
    <source>
        <dbReference type="ARBA" id="ARBA00023015"/>
    </source>
</evidence>
<keyword evidence="2" id="KW-0805">Transcription regulation</keyword>
<evidence type="ECO:0000259" key="5">
    <source>
        <dbReference type="PROSITE" id="PS50931"/>
    </source>
</evidence>
<dbReference type="GO" id="GO:0043565">
    <property type="term" value="F:sequence-specific DNA binding"/>
    <property type="evidence" value="ECO:0007669"/>
    <property type="project" value="TreeGrafter"/>
</dbReference>
<dbReference type="SUPFAM" id="SSF46785">
    <property type="entry name" value="Winged helix' DNA-binding domain"/>
    <property type="match status" value="1"/>
</dbReference>
<evidence type="ECO:0000256" key="4">
    <source>
        <dbReference type="ARBA" id="ARBA00023163"/>
    </source>
</evidence>
<dbReference type="SUPFAM" id="SSF53850">
    <property type="entry name" value="Periplasmic binding protein-like II"/>
    <property type="match status" value="1"/>
</dbReference>
<gene>
    <name evidence="6" type="ORF">FBZ87_103194</name>
</gene>
<evidence type="ECO:0000256" key="1">
    <source>
        <dbReference type="ARBA" id="ARBA00009437"/>
    </source>
</evidence>
<dbReference type="Pfam" id="PF00126">
    <property type="entry name" value="HTH_1"/>
    <property type="match status" value="1"/>
</dbReference>
<dbReference type="Pfam" id="PF03466">
    <property type="entry name" value="LysR_substrate"/>
    <property type="match status" value="1"/>
</dbReference>
<keyword evidence="4" id="KW-0804">Transcription</keyword>
<dbReference type="EMBL" id="VITV01000003">
    <property type="protein sequence ID" value="TWB77377.1"/>
    <property type="molecule type" value="Genomic_DNA"/>
</dbReference>
<dbReference type="GO" id="GO:0003700">
    <property type="term" value="F:DNA-binding transcription factor activity"/>
    <property type="evidence" value="ECO:0007669"/>
    <property type="project" value="InterPro"/>
</dbReference>
<name>A0A560K281_9PROT</name>
<protein>
    <submittedName>
        <fullName evidence="6">LysR family glycine cleavage system transcriptional activator</fullName>
    </submittedName>
</protein>
<dbReference type="InterPro" id="IPR036390">
    <property type="entry name" value="WH_DNA-bd_sf"/>
</dbReference>
<dbReference type="AlphaFoldDB" id="A0A560K281"/>
<evidence type="ECO:0000313" key="6">
    <source>
        <dbReference type="EMBL" id="TWB77377.1"/>
    </source>
</evidence>
<evidence type="ECO:0000256" key="3">
    <source>
        <dbReference type="ARBA" id="ARBA00023125"/>
    </source>
</evidence>
<dbReference type="Gene3D" id="1.10.10.10">
    <property type="entry name" value="Winged helix-like DNA-binding domain superfamily/Winged helix DNA-binding domain"/>
    <property type="match status" value="1"/>
</dbReference>
<proteinExistence type="inferred from homology"/>
<dbReference type="PANTHER" id="PTHR30537:SF74">
    <property type="entry name" value="HTH-TYPE TRANSCRIPTIONAL REGULATOR TRPI"/>
    <property type="match status" value="1"/>
</dbReference>
<feature type="domain" description="HTH lysR-type" evidence="5">
    <location>
        <begin position="1"/>
        <end position="42"/>
    </location>
</feature>
<dbReference type="Proteomes" id="UP000320516">
    <property type="component" value="Unassembled WGS sequence"/>
</dbReference>
<evidence type="ECO:0000313" key="7">
    <source>
        <dbReference type="Proteomes" id="UP000320516"/>
    </source>
</evidence>
<dbReference type="CDD" id="cd08432">
    <property type="entry name" value="PBP2_GcdR_TrpI_HvrB_AmpR_like"/>
    <property type="match status" value="1"/>
</dbReference>
<comment type="similarity">
    <text evidence="1">Belongs to the LysR transcriptional regulatory family.</text>
</comment>
<comment type="caution">
    <text evidence="6">The sequence shown here is derived from an EMBL/GenBank/DDBJ whole genome shotgun (WGS) entry which is preliminary data.</text>
</comment>
<dbReference type="GO" id="GO:0006351">
    <property type="term" value="P:DNA-templated transcription"/>
    <property type="evidence" value="ECO:0007669"/>
    <property type="project" value="TreeGrafter"/>
</dbReference>
<keyword evidence="3" id="KW-0238">DNA-binding</keyword>
<accession>A0A560K281</accession>
<dbReference type="PROSITE" id="PS50931">
    <property type="entry name" value="HTH_LYSR"/>
    <property type="match status" value="1"/>
</dbReference>
<dbReference type="PANTHER" id="PTHR30537">
    <property type="entry name" value="HTH-TYPE TRANSCRIPTIONAL REGULATOR"/>
    <property type="match status" value="1"/>
</dbReference>
<reference evidence="6 7" key="1">
    <citation type="submission" date="2019-06" db="EMBL/GenBank/DDBJ databases">
        <title>Genomic Encyclopedia of Type Strains, Phase IV (KMG-V): Genome sequencing to study the core and pangenomes of soil and plant-associated prokaryotes.</title>
        <authorList>
            <person name="Whitman W."/>
        </authorList>
    </citation>
    <scope>NUCLEOTIDE SEQUENCE [LARGE SCALE GENOMIC DNA]</scope>
    <source>
        <strain evidence="6 7">BR 12005</strain>
    </source>
</reference>